<keyword evidence="2" id="KW-1185">Reference proteome</keyword>
<protein>
    <submittedName>
        <fullName evidence="1">Uncharacterized protein</fullName>
    </submittedName>
</protein>
<organism evidence="1 2">
    <name type="scientific">Winogradskyella damuponensis</name>
    <dbReference type="NCBI Taxonomy" id="943939"/>
    <lineage>
        <taxon>Bacteria</taxon>
        <taxon>Pseudomonadati</taxon>
        <taxon>Bacteroidota</taxon>
        <taxon>Flavobacteriia</taxon>
        <taxon>Flavobacteriales</taxon>
        <taxon>Flavobacteriaceae</taxon>
        <taxon>Winogradskyella</taxon>
    </lineage>
</organism>
<evidence type="ECO:0000313" key="1">
    <source>
        <dbReference type="EMBL" id="GAA4240580.1"/>
    </source>
</evidence>
<dbReference type="Proteomes" id="UP001501682">
    <property type="component" value="Unassembled WGS sequence"/>
</dbReference>
<sequence>MKYESKMIILQQIRKNYDEFSVIKESNKVNKGVKSKKEQATRTVVYS</sequence>
<accession>A0ABP8CKX8</accession>
<evidence type="ECO:0000313" key="2">
    <source>
        <dbReference type="Proteomes" id="UP001501682"/>
    </source>
</evidence>
<comment type="caution">
    <text evidence="1">The sequence shown here is derived from an EMBL/GenBank/DDBJ whole genome shotgun (WGS) entry which is preliminary data.</text>
</comment>
<gene>
    <name evidence="1" type="ORF">GCM10022292_03740</name>
</gene>
<dbReference type="EMBL" id="BAABCB010000002">
    <property type="protein sequence ID" value="GAA4240580.1"/>
    <property type="molecule type" value="Genomic_DNA"/>
</dbReference>
<proteinExistence type="predicted"/>
<name>A0ABP8CKX8_9FLAO</name>
<reference evidence="2" key="1">
    <citation type="journal article" date="2019" name="Int. J. Syst. Evol. Microbiol.">
        <title>The Global Catalogue of Microorganisms (GCM) 10K type strain sequencing project: providing services to taxonomists for standard genome sequencing and annotation.</title>
        <authorList>
            <consortium name="The Broad Institute Genomics Platform"/>
            <consortium name="The Broad Institute Genome Sequencing Center for Infectious Disease"/>
            <person name="Wu L."/>
            <person name="Ma J."/>
        </authorList>
    </citation>
    <scope>NUCLEOTIDE SEQUENCE [LARGE SCALE GENOMIC DNA]</scope>
    <source>
        <strain evidence="2">JCM 17633</strain>
    </source>
</reference>